<feature type="transmembrane region" description="Helical" evidence="6">
    <location>
        <begin position="81"/>
        <end position="101"/>
    </location>
</feature>
<dbReference type="InterPro" id="IPR000109">
    <property type="entry name" value="POT_fam"/>
</dbReference>
<keyword evidence="3 6" id="KW-0812">Transmembrane</keyword>
<feature type="transmembrane region" description="Helical" evidence="6">
    <location>
        <begin position="163"/>
        <end position="178"/>
    </location>
</feature>
<dbReference type="AlphaFoldDB" id="A0A9R0IQJ3"/>
<evidence type="ECO:0000256" key="1">
    <source>
        <dbReference type="ARBA" id="ARBA00004141"/>
    </source>
</evidence>
<gene>
    <name evidence="8" type="primary">LOC110793175</name>
</gene>
<feature type="transmembrane region" description="Helical" evidence="6">
    <location>
        <begin position="12"/>
        <end position="31"/>
    </location>
</feature>
<dbReference type="KEGG" id="soe:110793175"/>
<name>A0A9R0IQJ3_SPIOL</name>
<proteinExistence type="inferred from homology"/>
<dbReference type="PANTHER" id="PTHR11654">
    <property type="entry name" value="OLIGOPEPTIDE TRANSPORTER-RELATED"/>
    <property type="match status" value="1"/>
</dbReference>
<evidence type="ECO:0000256" key="4">
    <source>
        <dbReference type="ARBA" id="ARBA00022989"/>
    </source>
</evidence>
<dbReference type="Pfam" id="PF00854">
    <property type="entry name" value="PTR2"/>
    <property type="match status" value="1"/>
</dbReference>
<dbReference type="GO" id="GO:0016020">
    <property type="term" value="C:membrane"/>
    <property type="evidence" value="ECO:0007669"/>
    <property type="project" value="UniProtKB-SubCell"/>
</dbReference>
<keyword evidence="5 6" id="KW-0472">Membrane</keyword>
<dbReference type="GeneID" id="110793175"/>
<reference evidence="8" key="2">
    <citation type="submission" date="2025-08" db="UniProtKB">
        <authorList>
            <consortium name="RefSeq"/>
        </authorList>
    </citation>
    <scope>IDENTIFICATION</scope>
    <source>
        <tissue evidence="8">Leaf</tissue>
    </source>
</reference>
<dbReference type="SUPFAM" id="SSF103473">
    <property type="entry name" value="MFS general substrate transporter"/>
    <property type="match status" value="1"/>
</dbReference>
<evidence type="ECO:0000313" key="7">
    <source>
        <dbReference type="Proteomes" id="UP000813463"/>
    </source>
</evidence>
<dbReference type="RefSeq" id="XP_021853708.2">
    <property type="nucleotide sequence ID" value="XM_021998016.2"/>
</dbReference>
<organism evidence="7 8">
    <name type="scientific">Spinacia oleracea</name>
    <name type="common">Spinach</name>
    <dbReference type="NCBI Taxonomy" id="3562"/>
    <lineage>
        <taxon>Eukaryota</taxon>
        <taxon>Viridiplantae</taxon>
        <taxon>Streptophyta</taxon>
        <taxon>Embryophyta</taxon>
        <taxon>Tracheophyta</taxon>
        <taxon>Spermatophyta</taxon>
        <taxon>Magnoliopsida</taxon>
        <taxon>eudicotyledons</taxon>
        <taxon>Gunneridae</taxon>
        <taxon>Pentapetalae</taxon>
        <taxon>Caryophyllales</taxon>
        <taxon>Chenopodiaceae</taxon>
        <taxon>Chenopodioideae</taxon>
        <taxon>Anserineae</taxon>
        <taxon>Spinacia</taxon>
    </lineage>
</organism>
<comment type="subcellular location">
    <subcellularLocation>
        <location evidence="1">Membrane</location>
        <topology evidence="1">Multi-pass membrane protein</topology>
    </subcellularLocation>
</comment>
<sequence>MPLVQASNTLTNFGGTANFTLLIGALIADTFTSQFRTITIGSIFYQLGMLSISMSAILPKPHPQPCPTQVNCQEASSQQLWVLYLSLLLTSIGNGGIRPCVVTFAANQFDMTKSGVAGRKWNYFNCICMGVATLTAFTVSLYARQCGLGAWDPKRGHNNLSNSHVGSSLLFVLFYLLLM</sequence>
<accession>A0A9R0IQJ3</accession>
<evidence type="ECO:0000256" key="6">
    <source>
        <dbReference type="SAM" id="Phobius"/>
    </source>
</evidence>
<evidence type="ECO:0000256" key="5">
    <source>
        <dbReference type="ARBA" id="ARBA00023136"/>
    </source>
</evidence>
<evidence type="ECO:0000256" key="3">
    <source>
        <dbReference type="ARBA" id="ARBA00022692"/>
    </source>
</evidence>
<feature type="transmembrane region" description="Helical" evidence="6">
    <location>
        <begin position="122"/>
        <end position="143"/>
    </location>
</feature>
<keyword evidence="4 6" id="KW-1133">Transmembrane helix</keyword>
<protein>
    <submittedName>
        <fullName evidence="8">Protein NRT1/ PTR FAMILY 3.1-like</fullName>
    </submittedName>
</protein>
<dbReference type="InterPro" id="IPR036259">
    <property type="entry name" value="MFS_trans_sf"/>
</dbReference>
<dbReference type="GO" id="GO:0022857">
    <property type="term" value="F:transmembrane transporter activity"/>
    <property type="evidence" value="ECO:0007669"/>
    <property type="project" value="InterPro"/>
</dbReference>
<evidence type="ECO:0000256" key="2">
    <source>
        <dbReference type="ARBA" id="ARBA00005982"/>
    </source>
</evidence>
<keyword evidence="7" id="KW-1185">Reference proteome</keyword>
<dbReference type="Proteomes" id="UP000813463">
    <property type="component" value="Chromosome 4"/>
</dbReference>
<evidence type="ECO:0000313" key="8">
    <source>
        <dbReference type="RefSeq" id="XP_021853708.2"/>
    </source>
</evidence>
<dbReference type="Gene3D" id="1.20.1250.20">
    <property type="entry name" value="MFS general substrate transporter like domains"/>
    <property type="match status" value="1"/>
</dbReference>
<comment type="similarity">
    <text evidence="2">Belongs to the major facilitator superfamily. Proton-dependent oligopeptide transporter (POT/PTR) (TC 2.A.17) family.</text>
</comment>
<feature type="transmembrane region" description="Helical" evidence="6">
    <location>
        <begin position="43"/>
        <end position="61"/>
    </location>
</feature>
<reference evidence="7" key="1">
    <citation type="journal article" date="2021" name="Nat. Commun.">
        <title>Genomic analyses provide insights into spinach domestication and the genetic basis of agronomic traits.</title>
        <authorList>
            <person name="Cai X."/>
            <person name="Sun X."/>
            <person name="Xu C."/>
            <person name="Sun H."/>
            <person name="Wang X."/>
            <person name="Ge C."/>
            <person name="Zhang Z."/>
            <person name="Wang Q."/>
            <person name="Fei Z."/>
            <person name="Jiao C."/>
            <person name="Wang Q."/>
        </authorList>
    </citation>
    <scope>NUCLEOTIDE SEQUENCE [LARGE SCALE GENOMIC DNA]</scope>
    <source>
        <strain evidence="7">cv. Varoflay</strain>
    </source>
</reference>